<dbReference type="AlphaFoldDB" id="A0A066YSI7"/>
<feature type="compositionally biased region" description="Basic and acidic residues" evidence="1">
    <location>
        <begin position="11"/>
        <end position="27"/>
    </location>
</feature>
<feature type="region of interest" description="Disordered" evidence="1">
    <location>
        <begin position="1"/>
        <end position="84"/>
    </location>
</feature>
<proteinExistence type="predicted"/>
<dbReference type="PATRIC" id="fig|1348663.4.peg.6908"/>
<name>A0A066YSI7_9ACTN</name>
<evidence type="ECO:0000256" key="1">
    <source>
        <dbReference type="SAM" id="MobiDB-lite"/>
    </source>
</evidence>
<dbReference type="Proteomes" id="UP000027178">
    <property type="component" value="Unassembled WGS sequence"/>
</dbReference>
<protein>
    <submittedName>
        <fullName evidence="2">Uncharacterized protein</fullName>
    </submittedName>
</protein>
<comment type="caution">
    <text evidence="2">The sequence shown here is derived from an EMBL/GenBank/DDBJ whole genome shotgun (WGS) entry which is preliminary data.</text>
</comment>
<evidence type="ECO:0000313" key="2">
    <source>
        <dbReference type="EMBL" id="KDN81051.1"/>
    </source>
</evidence>
<accession>A0A066YSI7</accession>
<feature type="compositionally biased region" description="Basic residues" evidence="1">
    <location>
        <begin position="45"/>
        <end position="62"/>
    </location>
</feature>
<sequence>MGGADAPQPAPRDERRPRTRADREPRPPPHACRAPPARPPTPRPLPRRHQRHRDRPRRHHRPGRPDRDRRAAHRRTGVAVAADGTLALTTTGRWSEALRHIDEHRGIGRRILDGRQTAVLARATASDPPGALAQLDDAEPGARWEDAGTALSRPGDRQAAEQAADLWTALEPGDRLAVFTTRLDTTDPGHTRRPTPRQGHRQPNE</sequence>
<reference evidence="2 3" key="1">
    <citation type="submission" date="2014-05" db="EMBL/GenBank/DDBJ databases">
        <title>Draft Genome Sequence of Kitasatospora cheerisanensis KCTC 2395.</title>
        <authorList>
            <person name="Nam D.H."/>
        </authorList>
    </citation>
    <scope>NUCLEOTIDE SEQUENCE [LARGE SCALE GENOMIC DNA]</scope>
    <source>
        <strain evidence="2 3">KCTC 2395</strain>
    </source>
</reference>
<organism evidence="2 3">
    <name type="scientific">Kitasatospora cheerisanensis KCTC 2395</name>
    <dbReference type="NCBI Taxonomy" id="1348663"/>
    <lineage>
        <taxon>Bacteria</taxon>
        <taxon>Bacillati</taxon>
        <taxon>Actinomycetota</taxon>
        <taxon>Actinomycetes</taxon>
        <taxon>Kitasatosporales</taxon>
        <taxon>Streptomycetaceae</taxon>
        <taxon>Kitasatospora</taxon>
    </lineage>
</organism>
<gene>
    <name evidence="2" type="ORF">KCH_71450</name>
</gene>
<evidence type="ECO:0000313" key="3">
    <source>
        <dbReference type="Proteomes" id="UP000027178"/>
    </source>
</evidence>
<feature type="compositionally biased region" description="Basic residues" evidence="1">
    <location>
        <begin position="191"/>
        <end position="205"/>
    </location>
</feature>
<dbReference type="HOGENOM" id="CLU_1336036_0_0_11"/>
<keyword evidence="3" id="KW-1185">Reference proteome</keyword>
<dbReference type="EMBL" id="JNBY01000155">
    <property type="protein sequence ID" value="KDN81051.1"/>
    <property type="molecule type" value="Genomic_DNA"/>
</dbReference>
<feature type="region of interest" description="Disordered" evidence="1">
    <location>
        <begin position="180"/>
        <end position="205"/>
    </location>
</feature>